<evidence type="ECO:0000313" key="2">
    <source>
        <dbReference type="EMBL" id="MBC5628670.1"/>
    </source>
</evidence>
<keyword evidence="1" id="KW-0175">Coiled coil</keyword>
<sequence length="386" mass="46280">MIIILEREKLYEEVWTVRMKELANKYGISEATLRKHCRALKVPIPQSGYWIKVNNGSNPKRIPIPNFSGDNVITIQKNELVKKISYKSDNRLKHMSDEEKNRVLSICGMIKVTDKLNKQHYLIQECSFYRDNRDMIRDGIASNINIKVSKENEKRALRIFNVILKTFENLGYNIRSERRETRIYIGKEEIRIGLKEKLKRVPHIKTEKDSHWSPTYDYEYSGELSIFIDEYKSPKKNWRDLDNKKVEEMIGDFIVAVIDAAEILREFKEQREIEEKEEREKKINKMKIKKRQEYEIKKFEELKEIAENYRVAKLIDEYIGALEEVATEINKEDEKYKILEYIEWARKKSAWLNPIKQGEDEIIGNKYNDIIYELNFNDEDNYWWVN</sequence>
<evidence type="ECO:0008006" key="4">
    <source>
        <dbReference type="Google" id="ProtNLM"/>
    </source>
</evidence>
<evidence type="ECO:0000313" key="3">
    <source>
        <dbReference type="Proteomes" id="UP000596929"/>
    </source>
</evidence>
<proteinExistence type="predicted"/>
<comment type="caution">
    <text evidence="2">The sequence shown here is derived from an EMBL/GenBank/DDBJ whole genome shotgun (WGS) entry which is preliminary data.</text>
</comment>
<reference evidence="2 3" key="1">
    <citation type="submission" date="2020-08" db="EMBL/GenBank/DDBJ databases">
        <title>Genome public.</title>
        <authorList>
            <person name="Liu C."/>
            <person name="Sun Q."/>
        </authorList>
    </citation>
    <scope>NUCLEOTIDE SEQUENCE [LARGE SCALE GENOMIC DNA]</scope>
    <source>
        <strain evidence="2 3">NSJ-6</strain>
    </source>
</reference>
<keyword evidence="3" id="KW-1185">Reference proteome</keyword>
<evidence type="ECO:0000256" key="1">
    <source>
        <dbReference type="SAM" id="Coils"/>
    </source>
</evidence>
<dbReference type="Proteomes" id="UP000596929">
    <property type="component" value="Unassembled WGS sequence"/>
</dbReference>
<name>A0ABR7DC18_9CLOT</name>
<protein>
    <recommendedName>
        <fullName evidence="4">M protein trans-acting positive regulator (MGA) HTH domain-containing protein</fullName>
    </recommendedName>
</protein>
<feature type="coiled-coil region" evidence="1">
    <location>
        <begin position="260"/>
        <end position="293"/>
    </location>
</feature>
<dbReference type="EMBL" id="JACOOO010000013">
    <property type="protein sequence ID" value="MBC5628670.1"/>
    <property type="molecule type" value="Genomic_DNA"/>
</dbReference>
<gene>
    <name evidence="2" type="ORF">H8S20_07185</name>
</gene>
<accession>A0ABR7DC18</accession>
<organism evidence="2 3">
    <name type="scientific">Clostridium hominis</name>
    <dbReference type="NCBI Taxonomy" id="2763036"/>
    <lineage>
        <taxon>Bacteria</taxon>
        <taxon>Bacillati</taxon>
        <taxon>Bacillota</taxon>
        <taxon>Clostridia</taxon>
        <taxon>Eubacteriales</taxon>
        <taxon>Clostridiaceae</taxon>
        <taxon>Clostridium</taxon>
    </lineage>
</organism>
<dbReference type="RefSeq" id="WP_186859659.1">
    <property type="nucleotide sequence ID" value="NZ_JACOOO010000013.1"/>
</dbReference>